<accession>A0A1X0NST9</accession>
<dbReference type="GO" id="GO:0016226">
    <property type="term" value="P:iron-sulfur cluster assembly"/>
    <property type="evidence" value="ECO:0007669"/>
    <property type="project" value="InterPro"/>
</dbReference>
<dbReference type="Gene3D" id="3.30.300.130">
    <property type="entry name" value="Fe-S cluster assembly (FSCA)"/>
    <property type="match status" value="1"/>
</dbReference>
<dbReference type="Proteomes" id="UP000192257">
    <property type="component" value="Unassembled WGS sequence"/>
</dbReference>
<dbReference type="PANTHER" id="PTHR11178">
    <property type="entry name" value="IRON-SULFUR CLUSTER SCAFFOLD PROTEIN NFU-RELATED"/>
    <property type="match status" value="1"/>
</dbReference>
<dbReference type="STRING" id="67003.A0A1X0NST9"/>
<evidence type="ECO:0000313" key="3">
    <source>
        <dbReference type="EMBL" id="ORC87671.1"/>
    </source>
</evidence>
<dbReference type="Gene3D" id="3.30.1370.70">
    <property type="entry name" value="Scaffold protein Nfu/NifU, N-terminal domain"/>
    <property type="match status" value="1"/>
</dbReference>
<dbReference type="SMART" id="SM00932">
    <property type="entry name" value="Nfu_N"/>
    <property type="match status" value="1"/>
</dbReference>
<dbReference type="FunFam" id="3.30.300.130:FF:000001">
    <property type="entry name" value="NFU1 iron-sulfur cluster scaffold"/>
    <property type="match status" value="1"/>
</dbReference>
<reference evidence="3 4" key="1">
    <citation type="submission" date="2017-03" db="EMBL/GenBank/DDBJ databases">
        <title>An alternative strategy for trypanosome survival in the mammalian bloodstream revealed through genome and transcriptome analysis of the ubiquitous bovine parasite Trypanosoma (Megatrypanum) theileri.</title>
        <authorList>
            <person name="Kelly S."/>
            <person name="Ivens A."/>
            <person name="Mott A."/>
            <person name="O'Neill E."/>
            <person name="Emms D."/>
            <person name="Macleod O."/>
            <person name="Voorheis P."/>
            <person name="Matthews J."/>
            <person name="Matthews K."/>
            <person name="Carrington M."/>
        </authorList>
    </citation>
    <scope>NUCLEOTIDE SEQUENCE [LARGE SCALE GENOMIC DNA]</scope>
    <source>
        <strain evidence="3">Edinburgh</strain>
    </source>
</reference>
<evidence type="ECO:0000259" key="2">
    <source>
        <dbReference type="SMART" id="SM00932"/>
    </source>
</evidence>
<dbReference type="PANTHER" id="PTHR11178:SF1">
    <property type="entry name" value="NFU1 IRON-SULFUR CLUSTER SCAFFOLD HOMOLOG, MITOCHONDRIAL"/>
    <property type="match status" value="1"/>
</dbReference>
<comment type="similarity">
    <text evidence="1">Belongs to the NifU family.</text>
</comment>
<dbReference type="InterPro" id="IPR001075">
    <property type="entry name" value="NIF_FeS_clus_asmbl_NifU_C"/>
</dbReference>
<dbReference type="OrthoDB" id="565552at2759"/>
<sequence>MWRPTRCDLLSARTALRLSIARWVPPSTLRSMRYSGNTLFRRQQSQQEQVVINSTLAPLCLARRFILVETNETPNPDCLRFYSMDLSFLKPGLSMDFPNAGHAYKSPLAEMLFGIPGVDALYLADEYITVRKDPMVDWEELSTLVKECITQFAESKMNILSEEGEELITGHNNDTEPEEDDDEVILAVKELLATRIRPMLQADGGNVRYIDMDDGTVFVMLEGACKSCPSSGVTLKNGIERMLMHWIPEVVEVQECTEEMADDILAEKALRNKMQKEGVEITAK</sequence>
<comment type="caution">
    <text evidence="3">The sequence shown here is derived from an EMBL/GenBank/DDBJ whole genome shotgun (WGS) entry which is preliminary data.</text>
</comment>
<dbReference type="Pfam" id="PF08712">
    <property type="entry name" value="Nfu_N"/>
    <property type="match status" value="1"/>
</dbReference>
<evidence type="ECO:0000313" key="4">
    <source>
        <dbReference type="Proteomes" id="UP000192257"/>
    </source>
</evidence>
<dbReference type="SUPFAM" id="SSF110836">
    <property type="entry name" value="Hypothetical protein SAV1430"/>
    <property type="match status" value="1"/>
</dbReference>
<dbReference type="GO" id="GO:0005739">
    <property type="term" value="C:mitochondrion"/>
    <property type="evidence" value="ECO:0007669"/>
    <property type="project" value="TreeGrafter"/>
</dbReference>
<dbReference type="GO" id="GO:0005506">
    <property type="term" value="F:iron ion binding"/>
    <property type="evidence" value="ECO:0007669"/>
    <property type="project" value="InterPro"/>
</dbReference>
<proteinExistence type="inferred from homology"/>
<dbReference type="Pfam" id="PF01106">
    <property type="entry name" value="NifU"/>
    <property type="match status" value="1"/>
</dbReference>
<dbReference type="VEuPathDB" id="TriTrypDB:TM35_000212770"/>
<organism evidence="3 4">
    <name type="scientific">Trypanosoma theileri</name>
    <dbReference type="NCBI Taxonomy" id="67003"/>
    <lineage>
        <taxon>Eukaryota</taxon>
        <taxon>Discoba</taxon>
        <taxon>Euglenozoa</taxon>
        <taxon>Kinetoplastea</taxon>
        <taxon>Metakinetoplastina</taxon>
        <taxon>Trypanosomatida</taxon>
        <taxon>Trypanosomatidae</taxon>
        <taxon>Trypanosoma</taxon>
    </lineage>
</organism>
<dbReference type="GO" id="GO:0051536">
    <property type="term" value="F:iron-sulfur cluster binding"/>
    <property type="evidence" value="ECO:0007669"/>
    <property type="project" value="InterPro"/>
</dbReference>
<dbReference type="InterPro" id="IPR014824">
    <property type="entry name" value="Nfu/NifU_N"/>
</dbReference>
<keyword evidence="4" id="KW-1185">Reference proteome</keyword>
<name>A0A1X0NST9_9TRYP</name>
<dbReference type="GeneID" id="39986907"/>
<feature type="domain" description="Scaffold protein Nfu/NifU N-terminal" evidence="2">
    <location>
        <begin position="68"/>
        <end position="156"/>
    </location>
</feature>
<dbReference type="InterPro" id="IPR036498">
    <property type="entry name" value="Nfu/NifU_N_sf"/>
</dbReference>
<protein>
    <recommendedName>
        <fullName evidence="2">Scaffold protein Nfu/NifU N-terminal domain-containing protein</fullName>
    </recommendedName>
</protein>
<dbReference type="InterPro" id="IPR034904">
    <property type="entry name" value="FSCA_dom_sf"/>
</dbReference>
<dbReference type="SUPFAM" id="SSF117916">
    <property type="entry name" value="Fe-S cluster assembly (FSCA) domain-like"/>
    <property type="match status" value="1"/>
</dbReference>
<dbReference type="AlphaFoldDB" id="A0A1X0NST9"/>
<evidence type="ECO:0000256" key="1">
    <source>
        <dbReference type="ARBA" id="ARBA00006420"/>
    </source>
</evidence>
<dbReference type="FunFam" id="3.30.1370.70:FF:000004">
    <property type="entry name" value="HIRA-interacting protein 5, putative"/>
    <property type="match status" value="1"/>
</dbReference>
<dbReference type="EMBL" id="NBCO01000021">
    <property type="protein sequence ID" value="ORC87671.1"/>
    <property type="molecule type" value="Genomic_DNA"/>
</dbReference>
<gene>
    <name evidence="3" type="ORF">TM35_000212770</name>
</gene>
<dbReference type="RefSeq" id="XP_028881737.1">
    <property type="nucleotide sequence ID" value="XM_029027127.1"/>
</dbReference>